<comment type="caution">
    <text evidence="1">The sequence shown here is derived from an EMBL/GenBank/DDBJ whole genome shotgun (WGS) entry which is preliminary data.</text>
</comment>
<name>A0AAD3S861_NEPGR</name>
<sequence length="70" mass="7754">MNCRSRIASHMPISFAVASDFPVLDLICRSQNRDRFWATCRILSRMGAGFGCQPVPATTYSMMVPGSLNL</sequence>
<organism evidence="1 2">
    <name type="scientific">Nepenthes gracilis</name>
    <name type="common">Slender pitcher plant</name>
    <dbReference type="NCBI Taxonomy" id="150966"/>
    <lineage>
        <taxon>Eukaryota</taxon>
        <taxon>Viridiplantae</taxon>
        <taxon>Streptophyta</taxon>
        <taxon>Embryophyta</taxon>
        <taxon>Tracheophyta</taxon>
        <taxon>Spermatophyta</taxon>
        <taxon>Magnoliopsida</taxon>
        <taxon>eudicotyledons</taxon>
        <taxon>Gunneridae</taxon>
        <taxon>Pentapetalae</taxon>
        <taxon>Caryophyllales</taxon>
        <taxon>Nepenthaceae</taxon>
        <taxon>Nepenthes</taxon>
    </lineage>
</organism>
<evidence type="ECO:0000313" key="2">
    <source>
        <dbReference type="Proteomes" id="UP001279734"/>
    </source>
</evidence>
<dbReference type="EMBL" id="BSYO01000006">
    <property type="protein sequence ID" value="GMH06099.1"/>
    <property type="molecule type" value="Genomic_DNA"/>
</dbReference>
<proteinExistence type="predicted"/>
<gene>
    <name evidence="1" type="ORF">Nepgr_007939</name>
</gene>
<dbReference type="Proteomes" id="UP001279734">
    <property type="component" value="Unassembled WGS sequence"/>
</dbReference>
<dbReference type="AlphaFoldDB" id="A0AAD3S861"/>
<accession>A0AAD3S861</accession>
<protein>
    <submittedName>
        <fullName evidence="1">Uncharacterized protein</fullName>
    </submittedName>
</protein>
<evidence type="ECO:0000313" key="1">
    <source>
        <dbReference type="EMBL" id="GMH06099.1"/>
    </source>
</evidence>
<keyword evidence="2" id="KW-1185">Reference proteome</keyword>
<reference evidence="1" key="1">
    <citation type="submission" date="2023-05" db="EMBL/GenBank/DDBJ databases">
        <title>Nepenthes gracilis genome sequencing.</title>
        <authorList>
            <person name="Fukushima K."/>
        </authorList>
    </citation>
    <scope>NUCLEOTIDE SEQUENCE</scope>
    <source>
        <strain evidence="1">SING2019-196</strain>
    </source>
</reference>